<evidence type="ECO:0000256" key="3">
    <source>
        <dbReference type="PROSITE-ProRule" id="PRU00339"/>
    </source>
</evidence>
<comment type="caution">
    <text evidence="4">The sequence shown here is derived from an EMBL/GenBank/DDBJ whole genome shotgun (WGS) entry which is preliminary data.</text>
</comment>
<dbReference type="SUPFAM" id="SSF48452">
    <property type="entry name" value="TPR-like"/>
    <property type="match status" value="1"/>
</dbReference>
<sequence length="235" mass="27470">MEEEKPLLFHHIEKEEQSNNNLNILHGYLEQENPNHNQTNGKTKEKKPYHQLSLIAFEESRKLDPTNFVMWNELGNYALHSTKYKEAEYCFLNALETISSSHLHCSKEQKKKFIAGIYCNLGVVYQAMGEEFYEQSEKSFLNGIKEYRALPELWNNLGNLYRISEINQKALECYQECVQIDSNYAMAFNNIALLHIKQGDLYEAKFALDSALDIDKDLDSTRSNRKKLEILFNQN</sequence>
<dbReference type="PANTHER" id="PTHR16193">
    <property type="entry name" value="TETRATRICOPEPTIDE REPEAT PROTEIN 27"/>
    <property type="match status" value="1"/>
</dbReference>
<dbReference type="InterPro" id="IPR019734">
    <property type="entry name" value="TPR_rpt"/>
</dbReference>
<keyword evidence="2 3" id="KW-0802">TPR repeat</keyword>
<dbReference type="EMBL" id="JANTQA010000008">
    <property type="protein sequence ID" value="KAJ3451709.1"/>
    <property type="molecule type" value="Genomic_DNA"/>
</dbReference>
<dbReference type="Gene3D" id="1.25.40.10">
    <property type="entry name" value="Tetratricopeptide repeat domain"/>
    <property type="match status" value="2"/>
</dbReference>
<dbReference type="SMART" id="SM00028">
    <property type="entry name" value="TPR"/>
    <property type="match status" value="4"/>
</dbReference>
<dbReference type="PROSITE" id="PS50005">
    <property type="entry name" value="TPR"/>
    <property type="match status" value="1"/>
</dbReference>
<dbReference type="Proteomes" id="UP001146793">
    <property type="component" value="Unassembled WGS sequence"/>
</dbReference>
<gene>
    <name evidence="4" type="ORF">M0812_03462</name>
</gene>
<reference evidence="4" key="1">
    <citation type="submission" date="2022-08" db="EMBL/GenBank/DDBJ databases">
        <title>Novel sulphate-reducing endosymbionts in the free-living metamonad Anaeramoeba.</title>
        <authorList>
            <person name="Jerlstrom-Hultqvist J."/>
            <person name="Cepicka I."/>
            <person name="Gallot-Lavallee L."/>
            <person name="Salas-Leiva D."/>
            <person name="Curtis B.A."/>
            <person name="Zahonova K."/>
            <person name="Pipaliya S."/>
            <person name="Dacks J."/>
            <person name="Roger A.J."/>
        </authorList>
    </citation>
    <scope>NUCLEOTIDE SEQUENCE</scope>
    <source>
        <strain evidence="4">Busselton2</strain>
    </source>
</reference>
<evidence type="ECO:0000313" key="4">
    <source>
        <dbReference type="EMBL" id="KAJ3451709.1"/>
    </source>
</evidence>
<evidence type="ECO:0000313" key="5">
    <source>
        <dbReference type="Proteomes" id="UP001146793"/>
    </source>
</evidence>
<evidence type="ECO:0000256" key="1">
    <source>
        <dbReference type="ARBA" id="ARBA00022737"/>
    </source>
</evidence>
<dbReference type="PANTHER" id="PTHR16193:SF0">
    <property type="entry name" value="TETRATRICOPEPTIDE REPEAT PROTEIN 27"/>
    <property type="match status" value="1"/>
</dbReference>
<dbReference type="Pfam" id="PF13181">
    <property type="entry name" value="TPR_8"/>
    <property type="match status" value="1"/>
</dbReference>
<name>A0AAV8ABW1_9EUKA</name>
<accession>A0AAV8ABW1</accession>
<organism evidence="4 5">
    <name type="scientific">Anaeramoeba flamelloides</name>
    <dbReference type="NCBI Taxonomy" id="1746091"/>
    <lineage>
        <taxon>Eukaryota</taxon>
        <taxon>Metamonada</taxon>
        <taxon>Anaeramoebidae</taxon>
        <taxon>Anaeramoeba</taxon>
    </lineage>
</organism>
<dbReference type="AlphaFoldDB" id="A0AAV8ABW1"/>
<dbReference type="InterPro" id="IPR011990">
    <property type="entry name" value="TPR-like_helical_dom_sf"/>
</dbReference>
<dbReference type="Pfam" id="PF00515">
    <property type="entry name" value="TPR_1"/>
    <property type="match status" value="1"/>
</dbReference>
<protein>
    <recommendedName>
        <fullName evidence="6">Tetratricopeptide repeat protein</fullName>
    </recommendedName>
</protein>
<evidence type="ECO:0000256" key="2">
    <source>
        <dbReference type="ARBA" id="ARBA00022803"/>
    </source>
</evidence>
<proteinExistence type="predicted"/>
<feature type="repeat" description="TPR" evidence="3">
    <location>
        <begin position="151"/>
        <end position="184"/>
    </location>
</feature>
<dbReference type="InterPro" id="IPR044244">
    <property type="entry name" value="TTC27/Emw1"/>
</dbReference>
<evidence type="ECO:0008006" key="6">
    <source>
        <dbReference type="Google" id="ProtNLM"/>
    </source>
</evidence>
<keyword evidence="1" id="KW-0677">Repeat</keyword>